<protein>
    <submittedName>
        <fullName evidence="2">Zinc transporter ZupT</fullName>
    </submittedName>
</protein>
<feature type="transmembrane region" description="Helical" evidence="1">
    <location>
        <begin position="67"/>
        <end position="91"/>
    </location>
</feature>
<evidence type="ECO:0000313" key="2">
    <source>
        <dbReference type="EMBL" id="CUB03425.1"/>
    </source>
</evidence>
<dbReference type="AlphaFoldDB" id="A0A0K6IJX7"/>
<gene>
    <name evidence="2" type="ORF">Ga0061065_103276</name>
</gene>
<keyword evidence="1" id="KW-0812">Transmembrane</keyword>
<name>A0A0K6IJX7_9GAMM</name>
<dbReference type="EMBL" id="CYHG01000003">
    <property type="protein sequence ID" value="CUB03425.1"/>
    <property type="molecule type" value="Genomic_DNA"/>
</dbReference>
<keyword evidence="1" id="KW-0472">Membrane</keyword>
<feature type="transmembrane region" description="Helical" evidence="1">
    <location>
        <begin position="158"/>
        <end position="179"/>
    </location>
</feature>
<sequence length="237" mass="25456">MPEWIYILLLTLMAGLAMPLGGWLATIDSIRPNWLDEELRHSITAFGGGALLSAIALVLVPEGIEPFSIIISAILFLVGGMLFMLIDIYLYKHKSAAGQLVAMLSDFIPESIALGASLALGKGSSLLLASLIAMQNLPEGFNAFRELKESGRLTDRKILLLFSLLALSGPAAGLAAYYWLAHFEAFISGVMLVAAGGILYAVFQDIAPQVKLERHWAPPLGAVMGFVLGLVGFMMNH</sequence>
<accession>A0A0K6IJX7</accession>
<reference evidence="3" key="1">
    <citation type="submission" date="2015-08" db="EMBL/GenBank/DDBJ databases">
        <authorList>
            <person name="Varghese N."/>
        </authorList>
    </citation>
    <scope>NUCLEOTIDE SEQUENCE [LARGE SCALE GENOMIC DNA]</scope>
    <source>
        <strain evidence="3">JCM 18476</strain>
    </source>
</reference>
<evidence type="ECO:0000313" key="3">
    <source>
        <dbReference type="Proteomes" id="UP000182769"/>
    </source>
</evidence>
<dbReference type="RefSeq" id="WP_245624652.1">
    <property type="nucleotide sequence ID" value="NZ_CYHG01000003.1"/>
</dbReference>
<keyword evidence="3" id="KW-1185">Reference proteome</keyword>
<feature type="transmembrane region" description="Helical" evidence="1">
    <location>
        <begin position="215"/>
        <end position="235"/>
    </location>
</feature>
<feature type="transmembrane region" description="Helical" evidence="1">
    <location>
        <begin position="185"/>
        <end position="203"/>
    </location>
</feature>
<feature type="transmembrane region" description="Helical" evidence="1">
    <location>
        <begin position="39"/>
        <end position="60"/>
    </location>
</feature>
<dbReference type="Proteomes" id="UP000182769">
    <property type="component" value="Unassembled WGS sequence"/>
</dbReference>
<evidence type="ECO:0000256" key="1">
    <source>
        <dbReference type="SAM" id="Phobius"/>
    </source>
</evidence>
<organism evidence="2 3">
    <name type="scientific">Marinomonas fungiae</name>
    <dbReference type="NCBI Taxonomy" id="1137284"/>
    <lineage>
        <taxon>Bacteria</taxon>
        <taxon>Pseudomonadati</taxon>
        <taxon>Pseudomonadota</taxon>
        <taxon>Gammaproteobacteria</taxon>
        <taxon>Oceanospirillales</taxon>
        <taxon>Oceanospirillaceae</taxon>
        <taxon>Marinomonas</taxon>
    </lineage>
</organism>
<dbReference type="STRING" id="1137284.GCA_001418205_01275"/>
<keyword evidence="1" id="KW-1133">Transmembrane helix</keyword>
<proteinExistence type="predicted"/>
<feature type="transmembrane region" description="Helical" evidence="1">
    <location>
        <begin position="7"/>
        <end position="27"/>
    </location>
</feature>
<feature type="transmembrane region" description="Helical" evidence="1">
    <location>
        <begin position="111"/>
        <end position="137"/>
    </location>
</feature>